<organism evidence="1 2">
    <name type="scientific">Methyloprofundus sedimenti</name>
    <dbReference type="NCBI Taxonomy" id="1420851"/>
    <lineage>
        <taxon>Bacteria</taxon>
        <taxon>Pseudomonadati</taxon>
        <taxon>Pseudomonadota</taxon>
        <taxon>Gammaproteobacteria</taxon>
        <taxon>Methylococcales</taxon>
        <taxon>Methylococcaceae</taxon>
        <taxon>Methyloprofundus</taxon>
    </lineage>
</organism>
<proteinExistence type="predicted"/>
<dbReference type="NCBIfam" id="TIGR03129">
    <property type="entry name" value="one_C_dehyd_B"/>
    <property type="match status" value="1"/>
</dbReference>
<dbReference type="EMBL" id="LPUF01000003">
    <property type="protein sequence ID" value="OQK15870.1"/>
    <property type="molecule type" value="Genomic_DNA"/>
</dbReference>
<dbReference type="InterPro" id="IPR016457">
    <property type="entry name" value="Formylmethanofuran_DH_bsu"/>
</dbReference>
<reference evidence="1 2" key="1">
    <citation type="submission" date="2015-12" db="EMBL/GenBank/DDBJ databases">
        <authorList>
            <person name="Shamseldin A."/>
            <person name="Moawad H."/>
            <person name="Abd El-Rahim W.M."/>
            <person name="Sadowsky M.J."/>
        </authorList>
    </citation>
    <scope>NUCLEOTIDE SEQUENCE [LARGE SCALE GENOMIC DNA]</scope>
    <source>
        <strain evidence="1 2">WF1</strain>
    </source>
</reference>
<dbReference type="GO" id="GO:0015948">
    <property type="term" value="P:methanogenesis"/>
    <property type="evidence" value="ECO:0007669"/>
    <property type="project" value="InterPro"/>
</dbReference>
<evidence type="ECO:0000313" key="1">
    <source>
        <dbReference type="EMBL" id="OQK15870.1"/>
    </source>
</evidence>
<evidence type="ECO:0000313" key="2">
    <source>
        <dbReference type="Proteomes" id="UP000191980"/>
    </source>
</evidence>
<dbReference type="RefSeq" id="WP_080524094.1">
    <property type="nucleotide sequence ID" value="NZ_LPUF01000003.1"/>
</dbReference>
<protein>
    <submittedName>
        <fullName evidence="1">Formylmethanofuran dehydrogenase subunit B</fullName>
    </submittedName>
</protein>
<dbReference type="Proteomes" id="UP000191980">
    <property type="component" value="Unassembled WGS sequence"/>
</dbReference>
<dbReference type="OrthoDB" id="240576at2"/>
<comment type="caution">
    <text evidence="1">The sequence shown here is derived from an EMBL/GenBank/DDBJ whole genome shotgun (WGS) entry which is preliminary data.</text>
</comment>
<dbReference type="GO" id="GO:0018493">
    <property type="term" value="F:formylmethanofuran dehydrogenase activity"/>
    <property type="evidence" value="ECO:0007669"/>
    <property type="project" value="InterPro"/>
</dbReference>
<dbReference type="AlphaFoldDB" id="A0A1V8M2S9"/>
<sequence>MIEITEVPSPFCGIGTDDLTVQIDGLAVKVSANGCTVNTPAFEQTITDTSARVDGKKVSLDIAVAKAAELLRGSNQPVIGGCATDVNGMRGVMAVADKAGAVVDNLNFTAARRNFLALQDTGWMNTTLAEIKNRCDLLLIVGVDLEGFAPRFFERYLWNKESMFLADTSQRNVVYLGRAPSGNASTSPAGIKAKVLQCADADLPEVMAVLRALVKSKKIVAESVCGIAVSDLQQVAEQLKAAKYGVVTWAAGALDYDQAELTVQMLSEMVKDINTMNTRCSGFPLGGKEGDQTANQVCGWTSAYPARARFSSGFPEYDPFLYDSNAMLANGEADVLVWVQAFNSTSLPPATELPIIVVGRSGMTFAKEPAIFIPVGTPGIDHAGHAYRLDNVVAIRLKKLRDSGLPSTADVLNAIEHAL</sequence>
<dbReference type="Gene3D" id="3.40.50.1220">
    <property type="entry name" value="TPP-binding domain"/>
    <property type="match status" value="1"/>
</dbReference>
<dbReference type="SUPFAM" id="SSF53706">
    <property type="entry name" value="Formate dehydrogenase/DMSO reductase, domains 1-3"/>
    <property type="match status" value="1"/>
</dbReference>
<name>A0A1V8M2S9_9GAMM</name>
<keyword evidence="2" id="KW-1185">Reference proteome</keyword>
<accession>A0A1V8M2S9</accession>
<dbReference type="PIRSF" id="PIRSF005646">
    <property type="entry name" value="FwdB"/>
    <property type="match status" value="1"/>
</dbReference>
<gene>
    <name evidence="1" type="ORF">AU255_16915</name>
</gene>
<dbReference type="STRING" id="1420851.AU255_16915"/>